<accession>A0A0S4NGM0</accession>
<protein>
    <recommendedName>
        <fullName evidence="2">site-specific DNA-methyltransferase (cytosine-N(4)-specific)</fullName>
        <ecNumber evidence="2">2.1.1.113</ecNumber>
    </recommendedName>
</protein>
<dbReference type="EMBL" id="FAOO01000033">
    <property type="protein sequence ID" value="CUU09263.1"/>
    <property type="molecule type" value="Genomic_DNA"/>
</dbReference>
<dbReference type="GO" id="GO:0032259">
    <property type="term" value="P:methylation"/>
    <property type="evidence" value="ECO:0007669"/>
    <property type="project" value="UniProtKB-KW"/>
</dbReference>
<evidence type="ECO:0000256" key="1">
    <source>
        <dbReference type="ARBA" id="ARBA00010203"/>
    </source>
</evidence>
<dbReference type="InterPro" id="IPR017985">
    <property type="entry name" value="MeTrfase_CN4_CS"/>
</dbReference>
<dbReference type="GO" id="GO:0003677">
    <property type="term" value="F:DNA binding"/>
    <property type="evidence" value="ECO:0007669"/>
    <property type="project" value="InterPro"/>
</dbReference>
<sequence>MLNDKPKQLTFFNFPKPKENEKNTKVFLLFRKTIPEIPSTTYGTFSIYKYPAKFIPQVIAYVLKNYAKPGMKIFDPFAGGGTVGIVSKLYGYDYELWDLNPILKIIHDTAIMKNPKINPAELIKEIKNSKNEFIPNWSNLNYWFPQEFLPMLSKTWGFVHSTEENVKHILLIPLLNVTKYFSYADEKVHKLYKSKYSKKKIEELLKSNYEALFYAKLEKEIHKLLHKIWEYNRLNPKEVVYEIKAGIDTLEMKLENDVNILITSPPYLQAQEYIRSTKLELFWLGFDENYIRELSKKELPYRPVKEIKIYSEKYHELRGKIQEEHLKLLYDRYFFSILWALTNLSERVTDYMFIFVGPAKIRTTPIPIDEIIIEHLKFFGWEHEITFVDKIVSRVMFETKINPASKENDSRIKTEHLVVLKRKK</sequence>
<dbReference type="GO" id="GO:0015667">
    <property type="term" value="F:site-specific DNA-methyltransferase (cytosine-N4-specific) activity"/>
    <property type="evidence" value="ECO:0007669"/>
    <property type="project" value="UniProtKB-EC"/>
</dbReference>
<dbReference type="RefSeq" id="WP_140945993.1">
    <property type="nucleotide sequence ID" value="NZ_FAOO01000033.1"/>
</dbReference>
<organism evidence="8 9">
    <name type="scientific">Candidatus Thermokryptus mobilis</name>
    <dbReference type="NCBI Taxonomy" id="1643428"/>
    <lineage>
        <taxon>Bacteria</taxon>
        <taxon>Pseudomonadati</taxon>
        <taxon>Candidatus Kryptoniota</taxon>
        <taxon>Candidatus Thermokryptus</taxon>
    </lineage>
</organism>
<dbReference type="GO" id="GO:0009307">
    <property type="term" value="P:DNA restriction-modification system"/>
    <property type="evidence" value="ECO:0007669"/>
    <property type="project" value="UniProtKB-KW"/>
</dbReference>
<dbReference type="OrthoDB" id="9800801at2"/>
<dbReference type="PROSITE" id="PS00093">
    <property type="entry name" value="N4_MTASE"/>
    <property type="match status" value="1"/>
</dbReference>
<comment type="similarity">
    <text evidence="1">Belongs to the N(4)/N(6)-methyltransferase family. N(4) subfamily.</text>
</comment>
<evidence type="ECO:0000256" key="7">
    <source>
        <dbReference type="ARBA" id="ARBA00049120"/>
    </source>
</evidence>
<keyword evidence="4 8" id="KW-0808">Transferase</keyword>
<dbReference type="Gene3D" id="3.40.50.150">
    <property type="entry name" value="Vaccinia Virus protein VP39"/>
    <property type="match status" value="1"/>
</dbReference>
<evidence type="ECO:0000313" key="8">
    <source>
        <dbReference type="EMBL" id="CUU09263.1"/>
    </source>
</evidence>
<keyword evidence="5" id="KW-0949">S-adenosyl-L-methionine</keyword>
<evidence type="ECO:0000256" key="2">
    <source>
        <dbReference type="ARBA" id="ARBA00012185"/>
    </source>
</evidence>
<keyword evidence="3 8" id="KW-0489">Methyltransferase</keyword>
<evidence type="ECO:0000256" key="4">
    <source>
        <dbReference type="ARBA" id="ARBA00022679"/>
    </source>
</evidence>
<dbReference type="InterPro" id="IPR029063">
    <property type="entry name" value="SAM-dependent_MTases_sf"/>
</dbReference>
<gene>
    <name evidence="8" type="ORF">JGI1_02304</name>
</gene>
<dbReference type="EC" id="2.1.1.113" evidence="2"/>
<evidence type="ECO:0000256" key="6">
    <source>
        <dbReference type="ARBA" id="ARBA00022747"/>
    </source>
</evidence>
<keyword evidence="6" id="KW-0680">Restriction system</keyword>
<dbReference type="AlphaFoldDB" id="A0A0S4NGM0"/>
<dbReference type="SUPFAM" id="SSF53335">
    <property type="entry name" value="S-adenosyl-L-methionine-dependent methyltransferases"/>
    <property type="match status" value="2"/>
</dbReference>
<name>A0A0S4NGM0_9BACT</name>
<evidence type="ECO:0000256" key="5">
    <source>
        <dbReference type="ARBA" id="ARBA00022691"/>
    </source>
</evidence>
<dbReference type="STRING" id="1643428.GCA_001442855_02250"/>
<reference evidence="9" key="1">
    <citation type="submission" date="2015-11" db="EMBL/GenBank/DDBJ databases">
        <authorList>
            <person name="Varghese N."/>
        </authorList>
    </citation>
    <scope>NUCLEOTIDE SEQUENCE [LARGE SCALE GENOMIC DNA]</scope>
</reference>
<evidence type="ECO:0000313" key="9">
    <source>
        <dbReference type="Proteomes" id="UP000320623"/>
    </source>
</evidence>
<comment type="catalytic activity">
    <reaction evidence="7">
        <text>a 2'-deoxycytidine in DNA + S-adenosyl-L-methionine = an N(4)-methyl-2'-deoxycytidine in DNA + S-adenosyl-L-homocysteine + H(+)</text>
        <dbReference type="Rhea" id="RHEA:16857"/>
        <dbReference type="Rhea" id="RHEA-COMP:11369"/>
        <dbReference type="Rhea" id="RHEA-COMP:13674"/>
        <dbReference type="ChEBI" id="CHEBI:15378"/>
        <dbReference type="ChEBI" id="CHEBI:57856"/>
        <dbReference type="ChEBI" id="CHEBI:59789"/>
        <dbReference type="ChEBI" id="CHEBI:85452"/>
        <dbReference type="ChEBI" id="CHEBI:137933"/>
        <dbReference type="EC" id="2.1.1.113"/>
    </reaction>
</comment>
<evidence type="ECO:0000256" key="3">
    <source>
        <dbReference type="ARBA" id="ARBA00022603"/>
    </source>
</evidence>
<proteinExistence type="inferred from homology"/>
<keyword evidence="9" id="KW-1185">Reference proteome</keyword>
<dbReference type="Proteomes" id="UP000320623">
    <property type="component" value="Unassembled WGS sequence"/>
</dbReference>